<dbReference type="AlphaFoldDB" id="A0A0H5QGE5"/>
<keyword evidence="3" id="KW-1003">Cell membrane</keyword>
<feature type="transmembrane region" description="Helical" evidence="7">
    <location>
        <begin position="154"/>
        <end position="172"/>
    </location>
</feature>
<feature type="transmembrane region" description="Helical" evidence="7">
    <location>
        <begin position="448"/>
        <end position="470"/>
    </location>
</feature>
<accession>A0A0H5QGE5</accession>
<keyword evidence="2" id="KW-0813">Transport</keyword>
<proteinExistence type="predicted"/>
<feature type="transmembrane region" description="Helical" evidence="7">
    <location>
        <begin position="246"/>
        <end position="263"/>
    </location>
</feature>
<keyword evidence="6 7" id="KW-0472">Membrane</keyword>
<evidence type="ECO:0000256" key="3">
    <source>
        <dbReference type="ARBA" id="ARBA00022475"/>
    </source>
</evidence>
<feature type="transmembrane region" description="Helical" evidence="7">
    <location>
        <begin position="212"/>
        <end position="234"/>
    </location>
</feature>
<dbReference type="PANTHER" id="PTHR42718:SF46">
    <property type="entry name" value="BLR6921 PROTEIN"/>
    <property type="match status" value="1"/>
</dbReference>
<feature type="transmembrane region" description="Helical" evidence="7">
    <location>
        <begin position="126"/>
        <end position="148"/>
    </location>
</feature>
<protein>
    <submittedName>
        <fullName evidence="9">Putative transport protein</fullName>
    </submittedName>
</protein>
<evidence type="ECO:0000313" key="9">
    <source>
        <dbReference type="EMBL" id="CRZ00340.1"/>
    </source>
</evidence>
<dbReference type="InterPro" id="IPR011701">
    <property type="entry name" value="MFS"/>
</dbReference>
<dbReference type="InterPro" id="IPR020846">
    <property type="entry name" value="MFS_dom"/>
</dbReference>
<dbReference type="Gene3D" id="1.20.1250.20">
    <property type="entry name" value="MFS general substrate transporter like domains"/>
    <property type="match status" value="1"/>
</dbReference>
<sequence length="513" mass="55584">MVFDNNYHYNAMPVRLLVNIQDADSDGIQTASENNNGTRMGYNRPMEKNTLSARAPSPWLPLLLAIAIFMQMLDATILNTALPEIAADLNESPLNMQLAVISYTLTVALLIPLSGYLADRFGTKKVFFGSIAVFMLGSALCAASGSLFELTLSRVVQGIGGSMLVPIPRLTILRVYDKSKLLNAINYAVMPALIGPVLGPLAGGYLVEYASWHWIFLLNLPIGLLGFILGRNIMPDIKGSNISLDFKGYLIFSAAACLLLLSAESLSHALPPYFALLPLCGGLLFARRYFRHMKTASKPIYSADLFLIRTFRLGLAGNLFSRLGISSIPFLMPLMFQVAFGFGASLSGWLVAPVALSSLLVKPLIAPLMKRFGYRTVLLWNTKLLAAFIMLLALPDGNSPLWIWIFLSLAIGACNSLQFSAMNTLTLADLRPQQTGSGNSLMAVNQQLSISMGIVAGALILKNWTFLIPASSGLHSAFRMTLLSIGGITLASSLVFKRLHVSDGANLTRNTPS</sequence>
<feature type="transmembrane region" description="Helical" evidence="7">
    <location>
        <begin position="401"/>
        <end position="427"/>
    </location>
</feature>
<organism evidence="9 10">
    <name type="scientific">Neisseria meningitidis serogroup B</name>
    <dbReference type="NCBI Taxonomy" id="491"/>
    <lineage>
        <taxon>Bacteria</taxon>
        <taxon>Pseudomonadati</taxon>
        <taxon>Pseudomonadota</taxon>
        <taxon>Betaproteobacteria</taxon>
        <taxon>Neisseriales</taxon>
        <taxon>Neisseriaceae</taxon>
        <taxon>Neisseria</taxon>
    </lineage>
</organism>
<dbReference type="InterPro" id="IPR036259">
    <property type="entry name" value="MFS_trans_sf"/>
</dbReference>
<keyword evidence="5 7" id="KW-1133">Transmembrane helix</keyword>
<dbReference type="Gene3D" id="1.20.1720.10">
    <property type="entry name" value="Multidrug resistance protein D"/>
    <property type="match status" value="1"/>
</dbReference>
<feature type="transmembrane region" description="Helical" evidence="7">
    <location>
        <begin position="59"/>
        <end position="82"/>
    </location>
</feature>
<keyword evidence="4 7" id="KW-0812">Transmembrane</keyword>
<feature type="transmembrane region" description="Helical" evidence="7">
    <location>
        <begin position="94"/>
        <end position="114"/>
    </location>
</feature>
<feature type="transmembrane region" description="Helical" evidence="7">
    <location>
        <begin position="269"/>
        <end position="290"/>
    </location>
</feature>
<feature type="transmembrane region" description="Helical" evidence="7">
    <location>
        <begin position="338"/>
        <end position="360"/>
    </location>
</feature>
<evidence type="ECO:0000256" key="6">
    <source>
        <dbReference type="ARBA" id="ARBA00023136"/>
    </source>
</evidence>
<evidence type="ECO:0000256" key="5">
    <source>
        <dbReference type="ARBA" id="ARBA00022989"/>
    </source>
</evidence>
<feature type="transmembrane region" description="Helical" evidence="7">
    <location>
        <begin position="476"/>
        <end position="496"/>
    </location>
</feature>
<dbReference type="SUPFAM" id="SSF103473">
    <property type="entry name" value="MFS general substrate transporter"/>
    <property type="match status" value="1"/>
</dbReference>
<evidence type="ECO:0000313" key="10">
    <source>
        <dbReference type="Proteomes" id="UP000182715"/>
    </source>
</evidence>
<dbReference type="PANTHER" id="PTHR42718">
    <property type="entry name" value="MAJOR FACILITATOR SUPERFAMILY MULTIDRUG TRANSPORTER MFSC"/>
    <property type="match status" value="1"/>
</dbReference>
<dbReference type="PRINTS" id="PR01036">
    <property type="entry name" value="TCRTETB"/>
</dbReference>
<feature type="transmembrane region" description="Helical" evidence="7">
    <location>
        <begin position="184"/>
        <end position="206"/>
    </location>
</feature>
<evidence type="ECO:0000256" key="7">
    <source>
        <dbReference type="SAM" id="Phobius"/>
    </source>
</evidence>
<dbReference type="GO" id="GO:0022857">
    <property type="term" value="F:transmembrane transporter activity"/>
    <property type="evidence" value="ECO:0007669"/>
    <property type="project" value="InterPro"/>
</dbReference>
<evidence type="ECO:0000256" key="2">
    <source>
        <dbReference type="ARBA" id="ARBA00022448"/>
    </source>
</evidence>
<evidence type="ECO:0000259" key="8">
    <source>
        <dbReference type="PROSITE" id="PS50850"/>
    </source>
</evidence>
<feature type="domain" description="Major facilitator superfamily (MFS) profile" evidence="8">
    <location>
        <begin position="60"/>
        <end position="504"/>
    </location>
</feature>
<feature type="transmembrane region" description="Helical" evidence="7">
    <location>
        <begin position="372"/>
        <end position="395"/>
    </location>
</feature>
<feature type="transmembrane region" description="Helical" evidence="7">
    <location>
        <begin position="311"/>
        <end position="332"/>
    </location>
</feature>
<name>A0A0H5QGE5_NEIMI</name>
<dbReference type="Pfam" id="PF07690">
    <property type="entry name" value="MFS_1"/>
    <property type="match status" value="2"/>
</dbReference>
<reference evidence="9 10" key="1">
    <citation type="submission" date="2014-11" db="EMBL/GenBank/DDBJ databases">
        <authorList>
            <person name="Diene M.Seydina."/>
        </authorList>
    </citation>
    <scope>NUCLEOTIDE SEQUENCE [LARGE SCALE GENOMIC DNA]</scope>
    <source>
        <strain evidence="9 10">Neisseria meningitidis CHUV</strain>
    </source>
</reference>
<dbReference type="PROSITE" id="PS50850">
    <property type="entry name" value="MFS"/>
    <property type="match status" value="1"/>
</dbReference>
<dbReference type="Proteomes" id="UP000182715">
    <property type="component" value="Unassembled WGS sequence"/>
</dbReference>
<comment type="subcellular location">
    <subcellularLocation>
        <location evidence="1">Cell membrane</location>
        <topology evidence="1">Multi-pass membrane protein</topology>
    </subcellularLocation>
</comment>
<evidence type="ECO:0000256" key="1">
    <source>
        <dbReference type="ARBA" id="ARBA00004651"/>
    </source>
</evidence>
<dbReference type="EMBL" id="CVTF01000131">
    <property type="protein sequence ID" value="CRZ00340.1"/>
    <property type="molecule type" value="Genomic_DNA"/>
</dbReference>
<evidence type="ECO:0000256" key="4">
    <source>
        <dbReference type="ARBA" id="ARBA00022692"/>
    </source>
</evidence>
<dbReference type="CDD" id="cd17503">
    <property type="entry name" value="MFS_LmrB_MDR_like"/>
    <property type="match status" value="1"/>
</dbReference>
<dbReference type="GO" id="GO:0005886">
    <property type="term" value="C:plasma membrane"/>
    <property type="evidence" value="ECO:0007669"/>
    <property type="project" value="UniProtKB-SubCell"/>
</dbReference>